<comment type="caution">
    <text evidence="1">The sequence shown here is derived from an EMBL/GenBank/DDBJ whole genome shotgun (WGS) entry which is preliminary data.</text>
</comment>
<dbReference type="RefSeq" id="WP_181980650.1">
    <property type="nucleotide sequence ID" value="NZ_JAKKWZ010000025.1"/>
</dbReference>
<organism evidence="1 2">
    <name type="scientific">Phocaeicola vulgatus</name>
    <name type="common">Bacteroides vulgatus</name>
    <dbReference type="NCBI Taxonomy" id="821"/>
    <lineage>
        <taxon>Bacteria</taxon>
        <taxon>Pseudomonadati</taxon>
        <taxon>Bacteroidota</taxon>
        <taxon>Bacteroidia</taxon>
        <taxon>Bacteroidales</taxon>
        <taxon>Bacteroidaceae</taxon>
        <taxon>Phocaeicola</taxon>
    </lineage>
</organism>
<dbReference type="AlphaFoldDB" id="A0AAW5AZE0"/>
<reference evidence="1" key="1">
    <citation type="submission" date="2022-01" db="EMBL/GenBank/DDBJ databases">
        <authorList>
            <person name="Mingchao X."/>
        </authorList>
    </citation>
    <scope>NUCLEOTIDE SEQUENCE</scope>
    <source>
        <strain evidence="1">Bv4372</strain>
    </source>
</reference>
<dbReference type="Proteomes" id="UP001201179">
    <property type="component" value="Unassembled WGS sequence"/>
</dbReference>
<gene>
    <name evidence="1" type="ORF">L4X52_13510</name>
</gene>
<dbReference type="EMBL" id="JAKKWZ010000025">
    <property type="protein sequence ID" value="MCG0340992.1"/>
    <property type="molecule type" value="Genomic_DNA"/>
</dbReference>
<sequence>MGQPKTINDILGRLYYGRGLARKQSGDKNGACEDWHRSSELGCFQANALLPLCGEK</sequence>
<proteinExistence type="predicted"/>
<protein>
    <submittedName>
        <fullName evidence="1">Uncharacterized protein</fullName>
    </submittedName>
</protein>
<name>A0AAW5AZE0_PHOVU</name>
<evidence type="ECO:0000313" key="1">
    <source>
        <dbReference type="EMBL" id="MCG0340992.1"/>
    </source>
</evidence>
<accession>A0AAW5AZE0</accession>
<evidence type="ECO:0000313" key="2">
    <source>
        <dbReference type="Proteomes" id="UP001201179"/>
    </source>
</evidence>